<sequence>MIGRLIGLISPLTGIADRLARAYEAKQNANTEAERIRADVEIEQLQARQKVLINGGKVTAVMQAAWALPFILFTWKVIVWDKIFGLGVTDGLGDNERILGQTIAGFYFLTAGAMQITRVIRR</sequence>
<protein>
    <submittedName>
        <fullName evidence="3">Uncharacterized protein</fullName>
    </submittedName>
</protein>
<dbReference type="RefSeq" id="WP_043745301.1">
    <property type="nucleotide sequence ID" value="NZ_AQQX01000001.1"/>
</dbReference>
<comment type="caution">
    <text evidence="3">The sequence shown here is derived from an EMBL/GenBank/DDBJ whole genome shotgun (WGS) entry which is preliminary data.</text>
</comment>
<keyword evidence="4" id="KW-1185">Reference proteome</keyword>
<dbReference type="STRING" id="1461694.ATO9_04190"/>
<evidence type="ECO:0000256" key="1">
    <source>
        <dbReference type="SAM" id="Coils"/>
    </source>
</evidence>
<feature type="transmembrane region" description="Helical" evidence="2">
    <location>
        <begin position="58"/>
        <end position="78"/>
    </location>
</feature>
<keyword evidence="2" id="KW-0812">Transmembrane</keyword>
<organism evidence="3 4">
    <name type="scientific">Pseudooceanicola atlanticus</name>
    <dbReference type="NCBI Taxonomy" id="1461694"/>
    <lineage>
        <taxon>Bacteria</taxon>
        <taxon>Pseudomonadati</taxon>
        <taxon>Pseudomonadota</taxon>
        <taxon>Alphaproteobacteria</taxon>
        <taxon>Rhodobacterales</taxon>
        <taxon>Paracoccaceae</taxon>
        <taxon>Pseudooceanicola</taxon>
    </lineage>
</organism>
<proteinExistence type="predicted"/>
<dbReference type="AlphaFoldDB" id="A0A0A0EN87"/>
<feature type="transmembrane region" description="Helical" evidence="2">
    <location>
        <begin position="98"/>
        <end position="120"/>
    </location>
</feature>
<dbReference type="EMBL" id="AQQX01000001">
    <property type="protein sequence ID" value="KGM50677.1"/>
    <property type="molecule type" value="Genomic_DNA"/>
</dbReference>
<keyword evidence="1" id="KW-0175">Coiled coil</keyword>
<reference evidence="3 4" key="1">
    <citation type="journal article" date="2015" name="Antonie Van Leeuwenhoek">
        <title>Pseudooceanicola atlanticus gen. nov. sp. nov., isolated from surface seawater of the Atlantic Ocean and reclassification of Oceanicola batsensis, Oceanicola marinus, Oceanicola nitratireducens, Oceanicola nanhaiensis, Oceanicola antarcticus and Oceanicola flagellatus, as Pseudooceanicola batsensis comb. nov., Pseudooceanicola marinus comb. nov., Pseudooceanicola nitratireducens comb. nov., Pseudooceanicola nanhaiensis comb. nov., Pseudooceanicola antarcticus comb. nov., and Pseudooceanicola flagellatus comb. nov.</title>
        <authorList>
            <person name="Lai Q."/>
            <person name="Li G."/>
            <person name="Liu X."/>
            <person name="Du Y."/>
            <person name="Sun F."/>
            <person name="Shao Z."/>
        </authorList>
    </citation>
    <scope>NUCLEOTIDE SEQUENCE [LARGE SCALE GENOMIC DNA]</scope>
    <source>
        <strain evidence="3 4">22II-s11g</strain>
    </source>
</reference>
<evidence type="ECO:0000256" key="2">
    <source>
        <dbReference type="SAM" id="Phobius"/>
    </source>
</evidence>
<keyword evidence="2" id="KW-1133">Transmembrane helix</keyword>
<keyword evidence="2" id="KW-0472">Membrane</keyword>
<evidence type="ECO:0000313" key="4">
    <source>
        <dbReference type="Proteomes" id="UP000030004"/>
    </source>
</evidence>
<evidence type="ECO:0000313" key="3">
    <source>
        <dbReference type="EMBL" id="KGM50677.1"/>
    </source>
</evidence>
<gene>
    <name evidence="3" type="ORF">ATO9_04190</name>
</gene>
<dbReference type="Proteomes" id="UP000030004">
    <property type="component" value="Unassembled WGS sequence"/>
</dbReference>
<accession>A0A0A0EN87</accession>
<dbReference type="OrthoDB" id="8265004at2"/>
<name>A0A0A0EN87_9RHOB</name>
<feature type="coiled-coil region" evidence="1">
    <location>
        <begin position="16"/>
        <end position="48"/>
    </location>
</feature>